<dbReference type="EMBL" id="JBHMAA010000008">
    <property type="protein sequence ID" value="MFB9948281.1"/>
    <property type="molecule type" value="Genomic_DNA"/>
</dbReference>
<dbReference type="PANTHER" id="PTHR46401:SF8">
    <property type="entry name" value="BLL6006 PROTEIN"/>
    <property type="match status" value="1"/>
</dbReference>
<dbReference type="PANTHER" id="PTHR46401">
    <property type="entry name" value="GLYCOSYLTRANSFERASE WBBK-RELATED"/>
    <property type="match status" value="1"/>
</dbReference>
<dbReference type="SUPFAM" id="SSF53756">
    <property type="entry name" value="UDP-Glycosyltransferase/glycogen phosphorylase"/>
    <property type="match status" value="1"/>
</dbReference>
<name>A0ABV6ACD9_9HYPH</name>
<dbReference type="CDD" id="cd03809">
    <property type="entry name" value="GT4_MtfB-like"/>
    <property type="match status" value="1"/>
</dbReference>
<feature type="domain" description="Glycosyltransferase subfamily 4-like N-terminal" evidence="2">
    <location>
        <begin position="134"/>
        <end position="238"/>
    </location>
</feature>
<protein>
    <submittedName>
        <fullName evidence="3">Glycosyltransferase family 4 protein</fullName>
    </submittedName>
</protein>
<evidence type="ECO:0000313" key="4">
    <source>
        <dbReference type="Proteomes" id="UP001589692"/>
    </source>
</evidence>
<proteinExistence type="predicted"/>
<dbReference type="InterPro" id="IPR001296">
    <property type="entry name" value="Glyco_trans_1"/>
</dbReference>
<gene>
    <name evidence="3" type="ORF">ACFFP0_05440</name>
</gene>
<dbReference type="Gene3D" id="3.40.50.2000">
    <property type="entry name" value="Glycogen Phosphorylase B"/>
    <property type="match status" value="2"/>
</dbReference>
<dbReference type="InterPro" id="IPR028098">
    <property type="entry name" value="Glyco_trans_4-like_N"/>
</dbReference>
<comment type="caution">
    <text evidence="3">The sequence shown here is derived from an EMBL/GenBank/DDBJ whole genome shotgun (WGS) entry which is preliminary data.</text>
</comment>
<evidence type="ECO:0000313" key="3">
    <source>
        <dbReference type="EMBL" id="MFB9948281.1"/>
    </source>
</evidence>
<accession>A0ABV6ACD9</accession>
<organism evidence="3 4">
    <name type="scientific">Rhizobium puerariae</name>
    <dbReference type="NCBI Taxonomy" id="1585791"/>
    <lineage>
        <taxon>Bacteria</taxon>
        <taxon>Pseudomonadati</taxon>
        <taxon>Pseudomonadota</taxon>
        <taxon>Alphaproteobacteria</taxon>
        <taxon>Hyphomicrobiales</taxon>
        <taxon>Rhizobiaceae</taxon>
        <taxon>Rhizobium/Agrobacterium group</taxon>
        <taxon>Rhizobium</taxon>
    </lineage>
</organism>
<dbReference type="Pfam" id="PF13439">
    <property type="entry name" value="Glyco_transf_4"/>
    <property type="match status" value="1"/>
</dbReference>
<dbReference type="RefSeq" id="WP_377257413.1">
    <property type="nucleotide sequence ID" value="NZ_JBHMAA010000008.1"/>
</dbReference>
<dbReference type="Pfam" id="PF00534">
    <property type="entry name" value="Glycos_transf_1"/>
    <property type="match status" value="1"/>
</dbReference>
<evidence type="ECO:0000259" key="2">
    <source>
        <dbReference type="Pfam" id="PF13439"/>
    </source>
</evidence>
<evidence type="ECO:0000259" key="1">
    <source>
        <dbReference type="Pfam" id="PF00534"/>
    </source>
</evidence>
<keyword evidence="4" id="KW-1185">Reference proteome</keyword>
<sequence>MNAIVMDISRLVEREHYSTPTGIDRYALHYATWLNERRKRGNGSQLPQSSWFIETGYRGAVPVGTSRADRLISAVNRRWATTELSPSQAALLEQIFAAIDGKAVWHAAKEETASRISLKRLRRSARLIAGGLFDRLSVPSNASLIHVSHSRLDRTSAFSWLRERGRKGIFYVHDLIPLSHPEYVRPHEPRRHRSRMETVLNHAALILCNSQVTARDLHTFAQEENLRQPSIAVLPPGVEECFLDAPQDLPGPETPYFVVVGTIEPRKNHLLLLHLWQYLAERDGSRAPRLVIVGKRGWENSQILAMLERCRALPGLVIEVPGLGDAALARLLGGAAALLSPSFVEGYGMPVTEALALNTPVIASNIPSHREAAGNGAILLDPLDGRSWREAIDAVAASPRRLSAAGVIHRWEAHFNDLEALIENDVAARRYAAQRMPQRGFAIPNNAMS</sequence>
<feature type="domain" description="Glycosyl transferase family 1" evidence="1">
    <location>
        <begin position="253"/>
        <end position="399"/>
    </location>
</feature>
<dbReference type="Proteomes" id="UP001589692">
    <property type="component" value="Unassembled WGS sequence"/>
</dbReference>
<reference evidence="3 4" key="1">
    <citation type="submission" date="2024-09" db="EMBL/GenBank/DDBJ databases">
        <authorList>
            <person name="Sun Q."/>
            <person name="Mori K."/>
        </authorList>
    </citation>
    <scope>NUCLEOTIDE SEQUENCE [LARGE SCALE GENOMIC DNA]</scope>
    <source>
        <strain evidence="3 4">TBRC 4938</strain>
    </source>
</reference>